<reference evidence="1" key="1">
    <citation type="submission" date="2023-03" db="EMBL/GenBank/DDBJ databases">
        <title>Andean soil-derived lignocellulolytic bacterial consortium as a source of novel taxa and putative plastic-active enzymes.</title>
        <authorList>
            <person name="Diaz-Garcia L."/>
            <person name="Chuvochina M."/>
            <person name="Feuerriegel G."/>
            <person name="Bunk B."/>
            <person name="Sproer C."/>
            <person name="Streit W.R."/>
            <person name="Rodriguez L.M."/>
            <person name="Overmann J."/>
            <person name="Jimenez D.J."/>
        </authorList>
    </citation>
    <scope>NUCLEOTIDE SEQUENCE</scope>
    <source>
        <strain evidence="1">MAG 26</strain>
    </source>
</reference>
<dbReference type="KEGG" id="acob:P0Y56_12785"/>
<dbReference type="PROSITE" id="PS51257">
    <property type="entry name" value="PROKAR_LIPOPROTEIN"/>
    <property type="match status" value="1"/>
</dbReference>
<sequence>MSEMESKISLPSGGGSLACWERHYAVIEGADIKTELGLEMPGKQVLVGKFTLGSKPGRYWHDEFQNMPRIYDGGCSLLRAYHIVGEHENTILAECSTTIGGEIPRALPQPVTC</sequence>
<dbReference type="Proteomes" id="UP001218362">
    <property type="component" value="Chromosome"/>
</dbReference>
<protein>
    <submittedName>
        <fullName evidence="1">Uncharacterized protein</fullName>
    </submittedName>
</protein>
<dbReference type="EMBL" id="CP119316">
    <property type="protein sequence ID" value="WEK45895.1"/>
    <property type="molecule type" value="Genomic_DNA"/>
</dbReference>
<dbReference type="AlphaFoldDB" id="A0AAJ6BP01"/>
<evidence type="ECO:0000313" key="2">
    <source>
        <dbReference type="Proteomes" id="UP001218362"/>
    </source>
</evidence>
<evidence type="ECO:0000313" key="1">
    <source>
        <dbReference type="EMBL" id="WEK45895.1"/>
    </source>
</evidence>
<organism evidence="1 2">
    <name type="scientific">Candidatus Andeanibacterium colombiense</name>
    <dbReference type="NCBI Taxonomy" id="3121345"/>
    <lineage>
        <taxon>Bacteria</taxon>
        <taxon>Pseudomonadati</taxon>
        <taxon>Pseudomonadota</taxon>
        <taxon>Alphaproteobacteria</taxon>
        <taxon>Sphingomonadales</taxon>
        <taxon>Sphingomonadaceae</taxon>
        <taxon>Candidatus Andeanibacterium</taxon>
    </lineage>
</organism>
<gene>
    <name evidence="1" type="ORF">P0Y56_12785</name>
</gene>
<name>A0AAJ6BP01_9SPHN</name>
<accession>A0AAJ6BP01</accession>
<proteinExistence type="predicted"/>